<proteinExistence type="predicted"/>
<dbReference type="Proteomes" id="UP001172101">
    <property type="component" value="Unassembled WGS sequence"/>
</dbReference>
<reference evidence="1" key="1">
    <citation type="submission" date="2023-06" db="EMBL/GenBank/DDBJ databases">
        <title>Genome-scale phylogeny and comparative genomics of the fungal order Sordariales.</title>
        <authorList>
            <consortium name="Lawrence Berkeley National Laboratory"/>
            <person name="Hensen N."/>
            <person name="Bonometti L."/>
            <person name="Westerberg I."/>
            <person name="Brannstrom I.O."/>
            <person name="Guillou S."/>
            <person name="Cros-Aarteil S."/>
            <person name="Calhoun S."/>
            <person name="Haridas S."/>
            <person name="Kuo A."/>
            <person name="Mondo S."/>
            <person name="Pangilinan J."/>
            <person name="Riley R."/>
            <person name="LaButti K."/>
            <person name="Andreopoulos B."/>
            <person name="Lipzen A."/>
            <person name="Chen C."/>
            <person name="Yanf M."/>
            <person name="Daum C."/>
            <person name="Ng V."/>
            <person name="Clum A."/>
            <person name="Steindorff A."/>
            <person name="Ohm R."/>
            <person name="Martin F."/>
            <person name="Silar P."/>
            <person name="Natvig D."/>
            <person name="Lalanne C."/>
            <person name="Gautier V."/>
            <person name="Ament-velasquez S.L."/>
            <person name="Kruys A."/>
            <person name="Hutchinson M.I."/>
            <person name="Powell A.J."/>
            <person name="Barry K."/>
            <person name="Miller A.N."/>
            <person name="Grigoriev I.V."/>
            <person name="Debuchy R."/>
            <person name="Gladieux P."/>
            <person name="Thoren M.H."/>
            <person name="Johannesson H."/>
        </authorList>
    </citation>
    <scope>NUCLEOTIDE SEQUENCE</scope>
    <source>
        <strain evidence="1">SMH2392-1A</strain>
    </source>
</reference>
<sequence>MVSFHTACVLWVSGGFVCKARWWMRMSVIRNTGRPVGLGNRAGRKRAVDDHFIPSARGWLVLYWFSAAMHLNTD</sequence>
<comment type="caution">
    <text evidence="1">The sequence shown here is derived from an EMBL/GenBank/DDBJ whole genome shotgun (WGS) entry which is preliminary data.</text>
</comment>
<evidence type="ECO:0000313" key="1">
    <source>
        <dbReference type="EMBL" id="KAK0727403.1"/>
    </source>
</evidence>
<dbReference type="GeneID" id="85316639"/>
<evidence type="ECO:0000313" key="2">
    <source>
        <dbReference type="Proteomes" id="UP001172101"/>
    </source>
</evidence>
<dbReference type="RefSeq" id="XP_060300258.1">
    <property type="nucleotide sequence ID" value="XM_060433368.1"/>
</dbReference>
<gene>
    <name evidence="1" type="ORF">B0T26DRAFT_133812</name>
</gene>
<dbReference type="EMBL" id="JAUIRO010000002">
    <property type="protein sequence ID" value="KAK0727403.1"/>
    <property type="molecule type" value="Genomic_DNA"/>
</dbReference>
<name>A0AA40B4V0_9PEZI</name>
<dbReference type="AlphaFoldDB" id="A0AA40B4V0"/>
<organism evidence="1 2">
    <name type="scientific">Lasiosphaeria miniovina</name>
    <dbReference type="NCBI Taxonomy" id="1954250"/>
    <lineage>
        <taxon>Eukaryota</taxon>
        <taxon>Fungi</taxon>
        <taxon>Dikarya</taxon>
        <taxon>Ascomycota</taxon>
        <taxon>Pezizomycotina</taxon>
        <taxon>Sordariomycetes</taxon>
        <taxon>Sordariomycetidae</taxon>
        <taxon>Sordariales</taxon>
        <taxon>Lasiosphaeriaceae</taxon>
        <taxon>Lasiosphaeria</taxon>
    </lineage>
</organism>
<protein>
    <submittedName>
        <fullName evidence="1">Uncharacterized protein</fullName>
    </submittedName>
</protein>
<accession>A0AA40B4V0</accession>
<keyword evidence="2" id="KW-1185">Reference proteome</keyword>